<dbReference type="RefSeq" id="WP_207395077.1">
    <property type="nucleotide sequence ID" value="NZ_JABRWO010000002.1"/>
</dbReference>
<feature type="domain" description="D-glutamate N-acetyltransferase-like N-terminal" evidence="2">
    <location>
        <begin position="65"/>
        <end position="155"/>
    </location>
</feature>
<reference evidence="3 4" key="1">
    <citation type="submission" date="2020-05" db="EMBL/GenBank/DDBJ databases">
        <title>Bremerella alba sp. nov., a novel planctomycete isolated from the surface of the macroalga Fucus spiralis.</title>
        <authorList>
            <person name="Godinho O."/>
            <person name="Botelho R."/>
            <person name="Albuquerque L."/>
            <person name="Wiegand S."/>
            <person name="Da Costa M.S."/>
            <person name="Lobo-Da-Cunha A."/>
            <person name="Jogler C."/>
            <person name="Lage O.M."/>
        </authorList>
    </citation>
    <scope>NUCLEOTIDE SEQUENCE [LARGE SCALE GENOMIC DNA]</scope>
    <source>
        <strain evidence="3 4">FF15</strain>
    </source>
</reference>
<evidence type="ECO:0000259" key="2">
    <source>
        <dbReference type="Pfam" id="PF17396"/>
    </source>
</evidence>
<comment type="caution">
    <text evidence="3">The sequence shown here is derived from an EMBL/GenBank/DDBJ whole genome shotgun (WGS) entry which is preliminary data.</text>
</comment>
<dbReference type="InterPro" id="IPR035086">
    <property type="entry name" value="DgcN-like_C"/>
</dbReference>
<dbReference type="Pfam" id="PF17396">
    <property type="entry name" value="DUF1611_N"/>
    <property type="match status" value="1"/>
</dbReference>
<evidence type="ECO:0008006" key="5">
    <source>
        <dbReference type="Google" id="ProtNLM"/>
    </source>
</evidence>
<sequence>MSTTHEIKDHLPALSPVSGTTAYDLSKYRRIVILTEGHTNVSTAKTANGLLRFRGDDVVALLDSECPHRTASEALGHGGDIPIVSSLNEADSPDAMFIGISPAGGRLPAPMQSAIRQAVASGIDVISGLHDFLSSDSQLVAAAAESGSQLIDVRRIDERSTAKHPEFRKGCVRVHTVGHDCAVGKMFTSLEIERELLKRGLDAKFLATGQTGIMIAGNGVPIDSVVSDFVNGSMENLVLAFQQHDFLLIEGQGSIVHPAYSGVTAGLLHGCAPDGLILCYEGGRTTTKGLDHVPLKSLAELKTIYETIASARNPCQVIGVALNGRRLSADEATAEKEKVSAELGLPVYDVYRDGPQALADAVLELGKKVNP</sequence>
<dbReference type="InterPro" id="IPR035402">
    <property type="entry name" value="DgcN-like_N"/>
</dbReference>
<dbReference type="Gene3D" id="3.40.50.720">
    <property type="entry name" value="NAD(P)-binding Rossmann-like Domain"/>
    <property type="match status" value="1"/>
</dbReference>
<dbReference type="PIRSF" id="PIRSF026760">
    <property type="entry name" value="UCP026760"/>
    <property type="match status" value="1"/>
</dbReference>
<dbReference type="SUPFAM" id="SSF52540">
    <property type="entry name" value="P-loop containing nucleoside triphosphate hydrolases"/>
    <property type="match status" value="1"/>
</dbReference>
<accession>A0A7V9A5P2</accession>
<dbReference type="PANTHER" id="PTHR40690:SF1">
    <property type="entry name" value="DUF1611 DOMAIN-CONTAINING PROTEIN"/>
    <property type="match status" value="1"/>
</dbReference>
<feature type="domain" description="D-glutamate N-acetyltransferase-like C-terminal" evidence="1">
    <location>
        <begin position="168"/>
        <end position="358"/>
    </location>
</feature>
<evidence type="ECO:0000313" key="3">
    <source>
        <dbReference type="EMBL" id="MBA2113570.1"/>
    </source>
</evidence>
<organism evidence="3 4">
    <name type="scientific">Bremerella alba</name>
    <dbReference type="NCBI Taxonomy" id="980252"/>
    <lineage>
        <taxon>Bacteria</taxon>
        <taxon>Pseudomonadati</taxon>
        <taxon>Planctomycetota</taxon>
        <taxon>Planctomycetia</taxon>
        <taxon>Pirellulales</taxon>
        <taxon>Pirellulaceae</taxon>
        <taxon>Bremerella</taxon>
    </lineage>
</organism>
<dbReference type="AlphaFoldDB" id="A0A7V9A5P2"/>
<dbReference type="Proteomes" id="UP000551616">
    <property type="component" value="Unassembled WGS sequence"/>
</dbReference>
<evidence type="ECO:0000259" key="1">
    <source>
        <dbReference type="Pfam" id="PF07755"/>
    </source>
</evidence>
<protein>
    <recommendedName>
        <fullName evidence="5">DUF1611 domain-containing protein</fullName>
    </recommendedName>
</protein>
<dbReference type="Gene3D" id="3.40.50.300">
    <property type="entry name" value="P-loop containing nucleotide triphosphate hydrolases"/>
    <property type="match status" value="1"/>
</dbReference>
<dbReference type="PANTHER" id="PTHR40690">
    <property type="entry name" value="GLL3100 PROTEIN"/>
    <property type="match status" value="1"/>
</dbReference>
<gene>
    <name evidence="3" type="ORF">HOV93_07190</name>
</gene>
<dbReference type="EMBL" id="JABRWO010000002">
    <property type="protein sequence ID" value="MBA2113570.1"/>
    <property type="molecule type" value="Genomic_DNA"/>
</dbReference>
<keyword evidence="4" id="KW-1185">Reference proteome</keyword>
<dbReference type="InterPro" id="IPR011669">
    <property type="entry name" value="DgcN-like"/>
</dbReference>
<proteinExistence type="predicted"/>
<dbReference type="Pfam" id="PF07755">
    <property type="entry name" value="DUF1611"/>
    <property type="match status" value="1"/>
</dbReference>
<dbReference type="InterPro" id="IPR027417">
    <property type="entry name" value="P-loop_NTPase"/>
</dbReference>
<evidence type="ECO:0000313" key="4">
    <source>
        <dbReference type="Proteomes" id="UP000551616"/>
    </source>
</evidence>
<name>A0A7V9A5P2_9BACT</name>